<dbReference type="eggNOG" id="ENOG502SQYZ">
    <property type="taxonomic scope" value="Eukaryota"/>
</dbReference>
<dbReference type="OrthoDB" id="3259529at2759"/>
<dbReference type="InterPro" id="IPR043519">
    <property type="entry name" value="NT_sf"/>
</dbReference>
<dbReference type="GeneID" id="19237124"/>
<gene>
    <name evidence="2" type="ORF">EPUS_02070</name>
</gene>
<dbReference type="SUPFAM" id="SSF81301">
    <property type="entry name" value="Nucleotidyltransferase"/>
    <property type="match status" value="1"/>
</dbReference>
<organism evidence="2 3">
    <name type="scientific">Endocarpon pusillum (strain Z07020 / HMAS-L-300199)</name>
    <name type="common">Lichen-forming fungus</name>
    <dbReference type="NCBI Taxonomy" id="1263415"/>
    <lineage>
        <taxon>Eukaryota</taxon>
        <taxon>Fungi</taxon>
        <taxon>Dikarya</taxon>
        <taxon>Ascomycota</taxon>
        <taxon>Pezizomycotina</taxon>
        <taxon>Eurotiomycetes</taxon>
        <taxon>Chaetothyriomycetidae</taxon>
        <taxon>Verrucariales</taxon>
        <taxon>Verrucariaceae</taxon>
        <taxon>Endocarpon</taxon>
    </lineage>
</organism>
<name>U1GPX4_ENDPU</name>
<dbReference type="Proteomes" id="UP000019373">
    <property type="component" value="Unassembled WGS sequence"/>
</dbReference>
<keyword evidence="3" id="KW-1185">Reference proteome</keyword>
<evidence type="ECO:0000313" key="2">
    <source>
        <dbReference type="EMBL" id="ERF74383.1"/>
    </source>
</evidence>
<evidence type="ECO:0000313" key="3">
    <source>
        <dbReference type="Proteomes" id="UP000019373"/>
    </source>
</evidence>
<dbReference type="RefSeq" id="XP_007800093.1">
    <property type="nucleotide sequence ID" value="XM_007801902.1"/>
</dbReference>
<feature type="compositionally biased region" description="Polar residues" evidence="1">
    <location>
        <begin position="296"/>
        <end position="306"/>
    </location>
</feature>
<dbReference type="EMBL" id="KE720882">
    <property type="protein sequence ID" value="ERF74383.1"/>
    <property type="molecule type" value="Genomic_DNA"/>
</dbReference>
<sequence length="306" mass="34140">MELDYVVKVVEQLALGNIPFCVVGELALNYYNVPRAVHDIEICVPANHLPEAVDILQTNCRLMKISNVPKEDIFTDYKKKFPRFASQEGPNIQLTLLLDEVYGFQCLENTIIPDDRQHSDSYYSKEILDVLSPDAIASLPFPSLGAFLGGLCSRYIKSRDVVYAMAAEQLVDGMDIDTAWCHVHLAHLPPVEQKFASDLVAGKRGRMDDFSENKITCYVVDIQDSTNIRRIPGSGFSELPEHGNGRRLMECNVSTLATQDVSEGGLDQTRPTLAPRHPTEGSEPKQQEPPEELFDDQNSPASSWSL</sequence>
<feature type="compositionally biased region" description="Basic and acidic residues" evidence="1">
    <location>
        <begin position="277"/>
        <end position="288"/>
    </location>
</feature>
<reference evidence="3" key="1">
    <citation type="journal article" date="2014" name="BMC Genomics">
        <title>Genome characteristics reveal the impact of lichenization on lichen-forming fungus Endocarpon pusillum Hedwig (Verrucariales, Ascomycota).</title>
        <authorList>
            <person name="Wang Y.-Y."/>
            <person name="Liu B."/>
            <person name="Zhang X.-Y."/>
            <person name="Zhou Q.-M."/>
            <person name="Zhang T."/>
            <person name="Li H."/>
            <person name="Yu Y.-F."/>
            <person name="Zhang X.-L."/>
            <person name="Hao X.-Y."/>
            <person name="Wang M."/>
            <person name="Wang L."/>
            <person name="Wei J.-C."/>
        </authorList>
    </citation>
    <scope>NUCLEOTIDE SEQUENCE [LARGE SCALE GENOMIC DNA]</scope>
    <source>
        <strain evidence="3">Z07020 / HMAS-L-300199</strain>
    </source>
</reference>
<protein>
    <submittedName>
        <fullName evidence="2">Uncharacterized protein</fullName>
    </submittedName>
</protein>
<dbReference type="HOGENOM" id="CLU_079100_0_0_1"/>
<dbReference type="AlphaFoldDB" id="U1GPX4"/>
<dbReference type="Gene3D" id="3.30.460.40">
    <property type="match status" value="1"/>
</dbReference>
<proteinExistence type="predicted"/>
<evidence type="ECO:0000256" key="1">
    <source>
        <dbReference type="SAM" id="MobiDB-lite"/>
    </source>
</evidence>
<accession>U1GPX4</accession>
<feature type="region of interest" description="Disordered" evidence="1">
    <location>
        <begin position="259"/>
        <end position="306"/>
    </location>
</feature>